<accession>A0ABW3ACQ0</accession>
<evidence type="ECO:0000313" key="2">
    <source>
        <dbReference type="EMBL" id="MFD0788525.1"/>
    </source>
</evidence>
<name>A0ABW3ACQ0_9ACTN</name>
<feature type="transmembrane region" description="Helical" evidence="1">
    <location>
        <begin position="161"/>
        <end position="183"/>
    </location>
</feature>
<keyword evidence="1" id="KW-0472">Membrane</keyword>
<dbReference type="Proteomes" id="UP001597053">
    <property type="component" value="Unassembled WGS sequence"/>
</dbReference>
<keyword evidence="3" id="KW-1185">Reference proteome</keyword>
<keyword evidence="1" id="KW-1133">Transmembrane helix</keyword>
<evidence type="ECO:0000256" key="1">
    <source>
        <dbReference type="SAM" id="Phobius"/>
    </source>
</evidence>
<gene>
    <name evidence="2" type="ORF">ACFQZ8_31810</name>
</gene>
<evidence type="ECO:0000313" key="3">
    <source>
        <dbReference type="Proteomes" id="UP001597053"/>
    </source>
</evidence>
<dbReference type="EMBL" id="JBHTHM010002859">
    <property type="protein sequence ID" value="MFD0788525.1"/>
    <property type="molecule type" value="Genomic_DNA"/>
</dbReference>
<reference evidence="3" key="1">
    <citation type="journal article" date="2019" name="Int. J. Syst. Evol. Microbiol.">
        <title>The Global Catalogue of Microorganisms (GCM) 10K type strain sequencing project: providing services to taxonomists for standard genome sequencing and annotation.</title>
        <authorList>
            <consortium name="The Broad Institute Genomics Platform"/>
            <consortium name="The Broad Institute Genome Sequencing Center for Infectious Disease"/>
            <person name="Wu L."/>
            <person name="Ma J."/>
        </authorList>
    </citation>
    <scope>NUCLEOTIDE SEQUENCE [LARGE SCALE GENOMIC DNA]</scope>
    <source>
        <strain evidence="3">JCM 32148</strain>
    </source>
</reference>
<sequence length="184" mass="19330">WPADDVARDEPTQIALSADTARKLDLPVGSKLRLALPESKVPSVSVVVVGIFTPKDPSGGVWDSLPQLLRAAEPMGDGEPFIAVGLTTIGALDHRAADGVWLTHSWRYRISGDALDAGQLDLTIDELQRLEQTAPTGLQVVQGVDVPLREFRDALASARTLLAVIATGVLATLAGLVLLAAGLA</sequence>
<organism evidence="2 3">
    <name type="scientific">Micromonospora azadirachtae</name>
    <dbReference type="NCBI Taxonomy" id="1970735"/>
    <lineage>
        <taxon>Bacteria</taxon>
        <taxon>Bacillati</taxon>
        <taxon>Actinomycetota</taxon>
        <taxon>Actinomycetes</taxon>
        <taxon>Micromonosporales</taxon>
        <taxon>Micromonosporaceae</taxon>
        <taxon>Micromonospora</taxon>
    </lineage>
</organism>
<proteinExistence type="predicted"/>
<feature type="non-terminal residue" evidence="2">
    <location>
        <position position="1"/>
    </location>
</feature>
<evidence type="ECO:0008006" key="4">
    <source>
        <dbReference type="Google" id="ProtNLM"/>
    </source>
</evidence>
<keyword evidence="1" id="KW-0812">Transmembrane</keyword>
<protein>
    <recommendedName>
        <fullName evidence="4">ABC transporter permease</fullName>
    </recommendedName>
</protein>
<comment type="caution">
    <text evidence="2">The sequence shown here is derived from an EMBL/GenBank/DDBJ whole genome shotgun (WGS) entry which is preliminary data.</text>
</comment>
<feature type="non-terminal residue" evidence="2">
    <location>
        <position position="184"/>
    </location>
</feature>